<evidence type="ECO:0000313" key="2">
    <source>
        <dbReference type="EMBL" id="RDX47610.1"/>
    </source>
</evidence>
<dbReference type="EMBL" id="KZ857417">
    <property type="protein sequence ID" value="RDX47610.1"/>
    <property type="molecule type" value="Genomic_DNA"/>
</dbReference>
<feature type="region of interest" description="Disordered" evidence="1">
    <location>
        <begin position="1"/>
        <end position="44"/>
    </location>
</feature>
<evidence type="ECO:0000313" key="3">
    <source>
        <dbReference type="Proteomes" id="UP000256964"/>
    </source>
</evidence>
<protein>
    <submittedName>
        <fullName evidence="2">Uncharacterized protein</fullName>
    </submittedName>
</protein>
<dbReference type="Proteomes" id="UP000256964">
    <property type="component" value="Unassembled WGS sequence"/>
</dbReference>
<name>A0A371D4Z4_9APHY</name>
<organism evidence="2 3">
    <name type="scientific">Lentinus brumalis</name>
    <dbReference type="NCBI Taxonomy" id="2498619"/>
    <lineage>
        <taxon>Eukaryota</taxon>
        <taxon>Fungi</taxon>
        <taxon>Dikarya</taxon>
        <taxon>Basidiomycota</taxon>
        <taxon>Agaricomycotina</taxon>
        <taxon>Agaricomycetes</taxon>
        <taxon>Polyporales</taxon>
        <taxon>Polyporaceae</taxon>
        <taxon>Lentinus</taxon>
    </lineage>
</organism>
<reference evidence="2 3" key="1">
    <citation type="journal article" date="2018" name="Biotechnol. Biofuels">
        <title>Integrative visual omics of the white-rot fungus Polyporus brumalis exposes the biotechnological potential of its oxidative enzymes for delignifying raw plant biomass.</title>
        <authorList>
            <person name="Miyauchi S."/>
            <person name="Rancon A."/>
            <person name="Drula E."/>
            <person name="Hage H."/>
            <person name="Chaduli D."/>
            <person name="Favel A."/>
            <person name="Grisel S."/>
            <person name="Henrissat B."/>
            <person name="Herpoel-Gimbert I."/>
            <person name="Ruiz-Duenas F.J."/>
            <person name="Chevret D."/>
            <person name="Hainaut M."/>
            <person name="Lin J."/>
            <person name="Wang M."/>
            <person name="Pangilinan J."/>
            <person name="Lipzen A."/>
            <person name="Lesage-Meessen L."/>
            <person name="Navarro D."/>
            <person name="Riley R."/>
            <person name="Grigoriev I.V."/>
            <person name="Zhou S."/>
            <person name="Raouche S."/>
            <person name="Rosso M.N."/>
        </authorList>
    </citation>
    <scope>NUCLEOTIDE SEQUENCE [LARGE SCALE GENOMIC DNA]</scope>
    <source>
        <strain evidence="2 3">BRFM 1820</strain>
    </source>
</reference>
<accession>A0A371D4Z4</accession>
<gene>
    <name evidence="2" type="ORF">OH76DRAFT_721868</name>
</gene>
<dbReference type="AlphaFoldDB" id="A0A371D4Z4"/>
<sequence length="138" mass="15993">MQHNDLLNHHIRRSSRQQSPSTLEQRHRLRHPTFATTPKTERHPKIPNSFQVVKEIQVLQATQGDDRVMIRHATTSMTRQQQSRSRVSRRRRMGGFKISCKLDARSKQVYGMRHSATSTSLAIHGAVFKNNPQETNCK</sequence>
<evidence type="ECO:0000256" key="1">
    <source>
        <dbReference type="SAM" id="MobiDB-lite"/>
    </source>
</evidence>
<keyword evidence="3" id="KW-1185">Reference proteome</keyword>
<proteinExistence type="predicted"/>